<evidence type="ECO:0000256" key="1">
    <source>
        <dbReference type="ARBA" id="ARBA00006053"/>
    </source>
</evidence>
<dbReference type="OrthoDB" id="276825at2759"/>
<dbReference type="PROSITE" id="PS51476">
    <property type="entry name" value="PROTEASOME_BETA_2"/>
    <property type="match status" value="1"/>
</dbReference>
<dbReference type="STRING" id="574566.I0Z7C5"/>
<keyword evidence="3" id="KW-0888">Threonine protease</keyword>
<evidence type="ECO:0000256" key="4">
    <source>
        <dbReference type="ARBA" id="ARBA00022801"/>
    </source>
</evidence>
<dbReference type="Pfam" id="PF00227">
    <property type="entry name" value="Proteasome"/>
    <property type="match status" value="1"/>
</dbReference>
<dbReference type="AlphaFoldDB" id="I0Z7C5"/>
<dbReference type="InterPro" id="IPR029055">
    <property type="entry name" value="Ntn_hydrolases_N"/>
</dbReference>
<reference evidence="5 6" key="1">
    <citation type="journal article" date="2012" name="Genome Biol.">
        <title>The genome of the polar eukaryotic microalga coccomyxa subellipsoidea reveals traits of cold adaptation.</title>
        <authorList>
            <person name="Blanc G."/>
            <person name="Agarkova I."/>
            <person name="Grimwood J."/>
            <person name="Kuo A."/>
            <person name="Brueggeman A."/>
            <person name="Dunigan D."/>
            <person name="Gurnon J."/>
            <person name="Ladunga I."/>
            <person name="Lindquist E."/>
            <person name="Lucas S."/>
            <person name="Pangilinan J."/>
            <person name="Proschold T."/>
            <person name="Salamov A."/>
            <person name="Schmutz J."/>
            <person name="Weeks D."/>
            <person name="Yamada T."/>
            <person name="Claverie J.M."/>
            <person name="Grigoriev I."/>
            <person name="Van Etten J."/>
            <person name="Lomsadze A."/>
            <person name="Borodovsky M."/>
        </authorList>
    </citation>
    <scope>NUCLEOTIDE SEQUENCE [LARGE SCALE GENOMIC DNA]</scope>
    <source>
        <strain evidence="5 6">C-169</strain>
    </source>
</reference>
<evidence type="ECO:0000256" key="3">
    <source>
        <dbReference type="ARBA" id="ARBA00022698"/>
    </source>
</evidence>
<dbReference type="InterPro" id="IPR023333">
    <property type="entry name" value="Proteasome_suB-type"/>
</dbReference>
<dbReference type="EMBL" id="AGSI01000002">
    <property type="protein sequence ID" value="EIE26544.1"/>
    <property type="molecule type" value="Genomic_DNA"/>
</dbReference>
<dbReference type="MEROPS" id="T01.006"/>
<dbReference type="RefSeq" id="XP_005651088.1">
    <property type="nucleotide sequence ID" value="XM_005651031.1"/>
</dbReference>
<dbReference type="GO" id="GO:0005839">
    <property type="term" value="C:proteasome core complex"/>
    <property type="evidence" value="ECO:0007669"/>
    <property type="project" value="InterPro"/>
</dbReference>
<dbReference type="Gene3D" id="3.60.20.10">
    <property type="entry name" value="Glutamine Phosphoribosylpyrophosphate, subunit 1, domain 1"/>
    <property type="match status" value="1"/>
</dbReference>
<organism evidence="5 6">
    <name type="scientific">Coccomyxa subellipsoidea (strain C-169)</name>
    <name type="common">Green microalga</name>
    <dbReference type="NCBI Taxonomy" id="574566"/>
    <lineage>
        <taxon>Eukaryota</taxon>
        <taxon>Viridiplantae</taxon>
        <taxon>Chlorophyta</taxon>
        <taxon>core chlorophytes</taxon>
        <taxon>Trebouxiophyceae</taxon>
        <taxon>Trebouxiophyceae incertae sedis</taxon>
        <taxon>Coccomyxaceae</taxon>
        <taxon>Coccomyxa</taxon>
        <taxon>Coccomyxa subellipsoidea</taxon>
    </lineage>
</organism>
<evidence type="ECO:0000313" key="6">
    <source>
        <dbReference type="Proteomes" id="UP000007264"/>
    </source>
</evidence>
<keyword evidence="2" id="KW-0645">Protease</keyword>
<dbReference type="GeneID" id="17044554"/>
<sequence>MQSRLKSAAKLSSTLSGCSASWSSLLIQTTQRSLHNDYRGTTVLSVRKGDQVIIMADGQVTRNSEIIKPNVRKVRSMFDGKVIGGFAGATADAFTLFERLETQLETNSGQLKRAAVELAKLWRLDKYLRKLDATMIVADAKESLTITGNGDVVEPHDGVIAIGSGGPYALAAARALIDLPDYDAKAIADKAMNIAADTCIYTNHNFTFLTLKADSPSS</sequence>
<dbReference type="NCBIfam" id="NF003964">
    <property type="entry name" value="PRK05456.1"/>
    <property type="match status" value="1"/>
</dbReference>
<accession>I0Z7C5</accession>
<dbReference type="PANTHER" id="PTHR32194:SF7">
    <property type="entry name" value="ATP-DEPENDENT PROTEASE SUBUNIT HSLV"/>
    <property type="match status" value="1"/>
</dbReference>
<dbReference type="InterPro" id="IPR001353">
    <property type="entry name" value="Proteasome_sua/b"/>
</dbReference>
<comment type="similarity">
    <text evidence="1">Belongs to the peptidase T1B family. HslV subfamily.</text>
</comment>
<protein>
    <submittedName>
        <fullName evidence="5">HslV component of HslUV peptidase</fullName>
    </submittedName>
</protein>
<dbReference type="Proteomes" id="UP000007264">
    <property type="component" value="Unassembled WGS sequence"/>
</dbReference>
<name>I0Z7C5_COCSC</name>
<dbReference type="eggNOG" id="ENOG502RS9W">
    <property type="taxonomic scope" value="Eukaryota"/>
</dbReference>
<evidence type="ECO:0000313" key="5">
    <source>
        <dbReference type="EMBL" id="EIE26544.1"/>
    </source>
</evidence>
<dbReference type="KEGG" id="csl:COCSUDRAFT_52375"/>
<dbReference type="PANTHER" id="PTHR32194">
    <property type="entry name" value="METALLOPROTEASE TLDD"/>
    <property type="match status" value="1"/>
</dbReference>
<dbReference type="NCBIfam" id="TIGR03692">
    <property type="entry name" value="ATP_dep_HslV"/>
    <property type="match status" value="1"/>
</dbReference>
<dbReference type="GO" id="GO:0004298">
    <property type="term" value="F:threonine-type endopeptidase activity"/>
    <property type="evidence" value="ECO:0007669"/>
    <property type="project" value="UniProtKB-KW"/>
</dbReference>
<dbReference type="SUPFAM" id="SSF56235">
    <property type="entry name" value="N-terminal nucleophile aminohydrolases (Ntn hydrolases)"/>
    <property type="match status" value="1"/>
</dbReference>
<dbReference type="GO" id="GO:0009376">
    <property type="term" value="C:HslUV protease complex"/>
    <property type="evidence" value="ECO:0007669"/>
    <property type="project" value="InterPro"/>
</dbReference>
<comment type="caution">
    <text evidence="5">The sequence shown here is derived from an EMBL/GenBank/DDBJ whole genome shotgun (WGS) entry which is preliminary data.</text>
</comment>
<dbReference type="CDD" id="cd01913">
    <property type="entry name" value="protease_HslV"/>
    <property type="match status" value="1"/>
</dbReference>
<proteinExistence type="inferred from homology"/>
<evidence type="ECO:0000256" key="2">
    <source>
        <dbReference type="ARBA" id="ARBA00022670"/>
    </source>
</evidence>
<gene>
    <name evidence="5" type="ORF">COCSUDRAFT_52375</name>
</gene>
<keyword evidence="4" id="KW-0378">Hydrolase</keyword>
<keyword evidence="6" id="KW-1185">Reference proteome</keyword>
<dbReference type="InterPro" id="IPR022281">
    <property type="entry name" value="ATP-dep_Prtase_HsIV_su"/>
</dbReference>
<dbReference type="GO" id="GO:0051603">
    <property type="term" value="P:proteolysis involved in protein catabolic process"/>
    <property type="evidence" value="ECO:0007669"/>
    <property type="project" value="InterPro"/>
</dbReference>